<gene>
    <name evidence="2" type="ORF">HNAJ_LOCUS8855</name>
</gene>
<organism evidence="4">
    <name type="scientific">Rodentolepis nana</name>
    <name type="common">Dwarf tapeworm</name>
    <name type="synonym">Hymenolepis nana</name>
    <dbReference type="NCBI Taxonomy" id="102285"/>
    <lineage>
        <taxon>Eukaryota</taxon>
        <taxon>Metazoa</taxon>
        <taxon>Spiralia</taxon>
        <taxon>Lophotrochozoa</taxon>
        <taxon>Platyhelminthes</taxon>
        <taxon>Cestoda</taxon>
        <taxon>Eucestoda</taxon>
        <taxon>Cyclophyllidea</taxon>
        <taxon>Hymenolepididae</taxon>
        <taxon>Rodentolepis</taxon>
    </lineage>
</organism>
<protein>
    <submittedName>
        <fullName evidence="4">CDKL2</fullName>
    </submittedName>
</protein>
<evidence type="ECO:0000313" key="2">
    <source>
        <dbReference type="EMBL" id="VDO05016.1"/>
    </source>
</evidence>
<accession>A0A0R3TNB3</accession>
<evidence type="ECO:0000313" key="3">
    <source>
        <dbReference type="Proteomes" id="UP000278807"/>
    </source>
</evidence>
<dbReference type="WBParaSite" id="HNAJ_0000886201-mRNA-1">
    <property type="protein sequence ID" value="HNAJ_0000886201-mRNA-1"/>
    <property type="gene ID" value="HNAJ_0000886201"/>
</dbReference>
<dbReference type="AlphaFoldDB" id="A0A0R3TNB3"/>
<keyword evidence="3" id="KW-1185">Reference proteome</keyword>
<dbReference type="Proteomes" id="UP000278807">
    <property type="component" value="Unassembled WGS sequence"/>
</dbReference>
<feature type="region of interest" description="Disordered" evidence="1">
    <location>
        <begin position="28"/>
        <end position="67"/>
    </location>
</feature>
<evidence type="ECO:0000313" key="4">
    <source>
        <dbReference type="WBParaSite" id="HNAJ_0000886201-mRNA-1"/>
    </source>
</evidence>
<dbReference type="EMBL" id="UZAE01012408">
    <property type="protein sequence ID" value="VDO05016.1"/>
    <property type="molecule type" value="Genomic_DNA"/>
</dbReference>
<reference evidence="2 3" key="2">
    <citation type="submission" date="2018-11" db="EMBL/GenBank/DDBJ databases">
        <authorList>
            <consortium name="Pathogen Informatics"/>
        </authorList>
    </citation>
    <scope>NUCLEOTIDE SEQUENCE [LARGE SCALE GENOMIC DNA]</scope>
</reference>
<evidence type="ECO:0000256" key="1">
    <source>
        <dbReference type="SAM" id="MobiDB-lite"/>
    </source>
</evidence>
<proteinExistence type="predicted"/>
<sequence length="122" mass="13623">MNPSCCTLKECQGTHLLPFLTSDKIEQQNQKLPGYGRLSGHSWPEADISSNPNTKQHSPKNLFPSPRRSAVMVETSYEDKDMVQEKTIFKDYFLTDRNINALVGPMGSLLPKFGMKPNPPGA</sequence>
<reference evidence="4" key="1">
    <citation type="submission" date="2017-02" db="UniProtKB">
        <authorList>
            <consortium name="WormBaseParasite"/>
        </authorList>
    </citation>
    <scope>IDENTIFICATION</scope>
</reference>
<name>A0A0R3TNB3_RODNA</name>